<feature type="region of interest" description="Disordered" evidence="1">
    <location>
        <begin position="88"/>
        <end position="124"/>
    </location>
</feature>
<comment type="caution">
    <text evidence="2">The sequence shown here is derived from an EMBL/GenBank/DDBJ whole genome shotgun (WGS) entry which is preliminary data.</text>
</comment>
<proteinExistence type="predicted"/>
<dbReference type="RefSeq" id="WP_132118683.1">
    <property type="nucleotide sequence ID" value="NZ_SMJU01000008.1"/>
</dbReference>
<evidence type="ECO:0000256" key="1">
    <source>
        <dbReference type="SAM" id="MobiDB-lite"/>
    </source>
</evidence>
<reference evidence="2 3" key="1">
    <citation type="submission" date="2019-02" db="EMBL/GenBank/DDBJ databases">
        <title>Arundinibacter roseus gen. nov., sp. nov., a new member of the family Cytophagaceae.</title>
        <authorList>
            <person name="Szuroczki S."/>
            <person name="Khayer B."/>
            <person name="Sproer C."/>
            <person name="Toumi M."/>
            <person name="Szabo A."/>
            <person name="Felfoldi T."/>
            <person name="Schumann P."/>
            <person name="Toth E."/>
        </authorList>
    </citation>
    <scope>NUCLEOTIDE SEQUENCE [LARGE SCALE GENOMIC DNA]</scope>
    <source>
        <strain evidence="2 3">DMA-k-7a</strain>
    </source>
</reference>
<evidence type="ECO:0000313" key="2">
    <source>
        <dbReference type="EMBL" id="TDB64056.1"/>
    </source>
</evidence>
<sequence>MKNNLIILGLIGIGGSALGQTAPKSTEIVQQGEKNVIKMEVKGSEKDTTTRTTIVTQNGTNQLRIDAKMPADSLRKALENIDITQEGKSNKVSIQTESTTGNSVKIQQSGSNNKVTIVQKSGNE</sequence>
<dbReference type="Proteomes" id="UP000295706">
    <property type="component" value="Unassembled WGS sequence"/>
</dbReference>
<accession>A0A4R4KBJ8</accession>
<dbReference type="EMBL" id="SMJU01000008">
    <property type="protein sequence ID" value="TDB64056.1"/>
    <property type="molecule type" value="Genomic_DNA"/>
</dbReference>
<organism evidence="2 3">
    <name type="scientific">Arundinibacter roseus</name>
    <dbReference type="NCBI Taxonomy" id="2070510"/>
    <lineage>
        <taxon>Bacteria</taxon>
        <taxon>Pseudomonadati</taxon>
        <taxon>Bacteroidota</taxon>
        <taxon>Cytophagia</taxon>
        <taxon>Cytophagales</taxon>
        <taxon>Spirosomataceae</taxon>
        <taxon>Arundinibacter</taxon>
    </lineage>
</organism>
<protein>
    <submittedName>
        <fullName evidence="2">Uncharacterized protein</fullName>
    </submittedName>
</protein>
<dbReference type="AlphaFoldDB" id="A0A4R4KBJ8"/>
<evidence type="ECO:0000313" key="3">
    <source>
        <dbReference type="Proteomes" id="UP000295706"/>
    </source>
</evidence>
<gene>
    <name evidence="2" type="ORF">EZE20_14025</name>
</gene>
<name>A0A4R4KBJ8_9BACT</name>
<keyword evidence="3" id="KW-1185">Reference proteome</keyword>